<comment type="caution">
    <text evidence="2">The sequence shown here is derived from an EMBL/GenBank/DDBJ whole genome shotgun (WGS) entry which is preliminary data.</text>
</comment>
<evidence type="ECO:0000256" key="1">
    <source>
        <dbReference type="SAM" id="MobiDB-lite"/>
    </source>
</evidence>
<gene>
    <name evidence="2" type="ORF">J5Y06_10740</name>
</gene>
<sequence length="551" mass="60935">MIRQPMPPRHAVPEREQRPLSEGGYFRPRTRGDLAKALSSSREMNAIAPASPRPAEMLAEVSVNGRDVLTADDAALHELLVSNAYAGDEAMPEATHSLEMSAAVRYLGSRVERSDVRASLERLKNTSVSFGSAGTRRSEDVRLLEGYVEVAPGEDVIRYRLPEPLRVLMREQHSYAYLELAALPRMRSKFSSRLYRVLALKARAAPWKPGQENVLRVSATPDEVAGWVGFSVAAGGRVHVGKLKERFLSKVVADFAGVRAFRLSMDLDQGGRGNALREIVFSLAVMPPARHTVPMFFDPRTDVARVGGKDSKEYRVESRTWRRAAKRFSRQWRPDGNSEGTMVLTARDIAEMWSVALHEALEGVALSDGFHSRAYRGSRLLDAIAAHGADGAAWGFACEEADRPDLLSKFLQSGWQAIFDEAEAARLARAPKKGKERKAPAFITAEPGPEPAAPPCEPPQRAPAVTFETCREIILTCDQAHNCYDAESIIAPVIKGWQYTGTRIVSVTLRYWSAGAYVRWNAGSFPMSEADLDGIQKRLWKHLDGPEEMVA</sequence>
<organism evidence="2 3">
    <name type="scientific">Tianweitania sediminis</name>
    <dbReference type="NCBI Taxonomy" id="1502156"/>
    <lineage>
        <taxon>Bacteria</taxon>
        <taxon>Pseudomonadati</taxon>
        <taxon>Pseudomonadota</taxon>
        <taxon>Alphaproteobacteria</taxon>
        <taxon>Hyphomicrobiales</taxon>
        <taxon>Phyllobacteriaceae</taxon>
        <taxon>Tianweitania</taxon>
    </lineage>
</organism>
<evidence type="ECO:0000313" key="3">
    <source>
        <dbReference type="Proteomes" id="UP000666240"/>
    </source>
</evidence>
<dbReference type="RefSeq" id="WP_209335170.1">
    <property type="nucleotide sequence ID" value="NZ_JAGIYY010000003.1"/>
</dbReference>
<evidence type="ECO:0000313" key="2">
    <source>
        <dbReference type="EMBL" id="MBP0439127.1"/>
    </source>
</evidence>
<dbReference type="AlphaFoldDB" id="A0A8J7R0V9"/>
<dbReference type="EMBL" id="JAGIYY010000003">
    <property type="protein sequence ID" value="MBP0439127.1"/>
    <property type="molecule type" value="Genomic_DNA"/>
</dbReference>
<proteinExistence type="predicted"/>
<evidence type="ECO:0008006" key="4">
    <source>
        <dbReference type="Google" id="ProtNLM"/>
    </source>
</evidence>
<reference evidence="2" key="1">
    <citation type="submission" date="2021-03" db="EMBL/GenBank/DDBJ databases">
        <title>Genome sequencing and assembly of Tianweitania sediminis.</title>
        <authorList>
            <person name="Chhetri G."/>
        </authorList>
    </citation>
    <scope>NUCLEOTIDE SEQUENCE</scope>
    <source>
        <strain evidence="2">Z8</strain>
    </source>
</reference>
<keyword evidence="3" id="KW-1185">Reference proteome</keyword>
<dbReference type="Proteomes" id="UP000666240">
    <property type="component" value="Unassembled WGS sequence"/>
</dbReference>
<feature type="compositionally biased region" description="Pro residues" evidence="1">
    <location>
        <begin position="1"/>
        <end position="10"/>
    </location>
</feature>
<accession>A0A8J7R0V9</accession>
<name>A0A8J7R0V9_9HYPH</name>
<feature type="region of interest" description="Disordered" evidence="1">
    <location>
        <begin position="1"/>
        <end position="28"/>
    </location>
</feature>
<protein>
    <recommendedName>
        <fullName evidence="4">Initiator Rep protein domain-containing protein</fullName>
    </recommendedName>
</protein>